<organism evidence="1 2">
    <name type="scientific">Prorocentrum cordatum</name>
    <dbReference type="NCBI Taxonomy" id="2364126"/>
    <lineage>
        <taxon>Eukaryota</taxon>
        <taxon>Sar</taxon>
        <taxon>Alveolata</taxon>
        <taxon>Dinophyceae</taxon>
        <taxon>Prorocentrales</taxon>
        <taxon>Prorocentraceae</taxon>
        <taxon>Prorocentrum</taxon>
    </lineage>
</organism>
<name>A0ABN9XWQ8_9DINO</name>
<comment type="caution">
    <text evidence="1">The sequence shown here is derived from an EMBL/GenBank/DDBJ whole genome shotgun (WGS) entry which is preliminary data.</text>
</comment>
<evidence type="ECO:0000313" key="1">
    <source>
        <dbReference type="EMBL" id="CAK0904567.1"/>
    </source>
</evidence>
<dbReference type="EMBL" id="CAUYUJ010021415">
    <property type="protein sequence ID" value="CAK0904567.1"/>
    <property type="molecule type" value="Genomic_DNA"/>
</dbReference>
<feature type="non-terminal residue" evidence="1">
    <location>
        <position position="289"/>
    </location>
</feature>
<sequence length="289" mass="33091">MPFGRRAVCGCTKYKSMYPTVGQWSRADGLRVCSSCVEDKKRSGTPWQCMECGLWKCEEAFHASQHHPSKLTTRRCVDCPERRSCRVCEDRKYEEAFAPYQWNLAGNSRCKGGMCKECEELKKHLTCSRCGMEKLVDEFARTDEKACVECGVLQRRGFFSQFMWEGEAARNRKCKRCVDGAKLERGKACVECGVLQRRGFFSQFMWEGAAARNRKCKRCVDGAKLERGKWKCVECKGAFGRDHYRNWLAGRSTQKADGKQRCNACCAGQERKRKEVAERSHASVAKVKK</sequence>
<accession>A0ABN9XWQ8</accession>
<evidence type="ECO:0000313" key="2">
    <source>
        <dbReference type="Proteomes" id="UP001189429"/>
    </source>
</evidence>
<proteinExistence type="predicted"/>
<evidence type="ECO:0008006" key="3">
    <source>
        <dbReference type="Google" id="ProtNLM"/>
    </source>
</evidence>
<protein>
    <recommendedName>
        <fullName evidence="3">Zinc-binding domain-containing protein</fullName>
    </recommendedName>
</protein>
<gene>
    <name evidence="1" type="ORF">PCOR1329_LOCUS80532</name>
</gene>
<dbReference type="Proteomes" id="UP001189429">
    <property type="component" value="Unassembled WGS sequence"/>
</dbReference>
<reference evidence="1" key="1">
    <citation type="submission" date="2023-10" db="EMBL/GenBank/DDBJ databases">
        <authorList>
            <person name="Chen Y."/>
            <person name="Shah S."/>
            <person name="Dougan E. K."/>
            <person name="Thang M."/>
            <person name="Chan C."/>
        </authorList>
    </citation>
    <scope>NUCLEOTIDE SEQUENCE [LARGE SCALE GENOMIC DNA]</scope>
</reference>
<keyword evidence="2" id="KW-1185">Reference proteome</keyword>